<proteinExistence type="predicted"/>
<dbReference type="EMBL" id="JAMDLZ010000040">
    <property type="protein sequence ID" value="MCY9549063.1"/>
    <property type="molecule type" value="Genomic_DNA"/>
</dbReference>
<organism evidence="2 3">
    <name type="scientific">Lysinibacillus xylanilyticus</name>
    <dbReference type="NCBI Taxonomy" id="582475"/>
    <lineage>
        <taxon>Bacteria</taxon>
        <taxon>Bacillati</taxon>
        <taxon>Bacillota</taxon>
        <taxon>Bacilli</taxon>
        <taxon>Bacillales</taxon>
        <taxon>Bacillaceae</taxon>
        <taxon>Lysinibacillus</taxon>
    </lineage>
</organism>
<keyword evidence="3" id="KW-1185">Reference proteome</keyword>
<protein>
    <submittedName>
        <fullName evidence="2">Uncharacterized protein</fullName>
    </submittedName>
</protein>
<dbReference type="RefSeq" id="WP_268639061.1">
    <property type="nucleotide sequence ID" value="NZ_JAMDLZ010000040.1"/>
</dbReference>
<comment type="caution">
    <text evidence="2">The sequence shown here is derived from an EMBL/GenBank/DDBJ whole genome shotgun (WGS) entry which is preliminary data.</text>
</comment>
<keyword evidence="1" id="KW-0812">Transmembrane</keyword>
<accession>A0ABT4EVL8</accession>
<feature type="transmembrane region" description="Helical" evidence="1">
    <location>
        <begin position="112"/>
        <end position="132"/>
    </location>
</feature>
<feature type="transmembrane region" description="Helical" evidence="1">
    <location>
        <begin position="180"/>
        <end position="199"/>
    </location>
</feature>
<feature type="transmembrane region" description="Helical" evidence="1">
    <location>
        <begin position="40"/>
        <end position="63"/>
    </location>
</feature>
<feature type="transmembrane region" description="Helical" evidence="1">
    <location>
        <begin position="139"/>
        <end position="160"/>
    </location>
</feature>
<gene>
    <name evidence="2" type="ORF">M5W82_19450</name>
</gene>
<evidence type="ECO:0000256" key="1">
    <source>
        <dbReference type="SAM" id="Phobius"/>
    </source>
</evidence>
<feature type="transmembrane region" description="Helical" evidence="1">
    <location>
        <begin position="7"/>
        <end position="28"/>
    </location>
</feature>
<evidence type="ECO:0000313" key="2">
    <source>
        <dbReference type="EMBL" id="MCY9549063.1"/>
    </source>
</evidence>
<name>A0ABT4EVL8_9BACI</name>
<keyword evidence="1" id="KW-0472">Membrane</keyword>
<keyword evidence="1" id="KW-1133">Transmembrane helix</keyword>
<evidence type="ECO:0000313" key="3">
    <source>
        <dbReference type="Proteomes" id="UP001527052"/>
    </source>
</evidence>
<reference evidence="2 3" key="1">
    <citation type="submission" date="2022-05" db="EMBL/GenBank/DDBJ databases">
        <title>Genome Sequencing of Bee-Associated Microbes.</title>
        <authorList>
            <person name="Dunlap C."/>
        </authorList>
    </citation>
    <scope>NUCLEOTIDE SEQUENCE [LARGE SCALE GENOMIC DNA]</scope>
    <source>
        <strain evidence="2 3">NRRL BD-083</strain>
    </source>
</reference>
<feature type="transmembrane region" description="Helical" evidence="1">
    <location>
        <begin position="70"/>
        <end position="92"/>
    </location>
</feature>
<dbReference type="Proteomes" id="UP001527052">
    <property type="component" value="Unassembled WGS sequence"/>
</dbReference>
<sequence>MKLFLNVTTYLVTAIAAVLASFSLADIYHDINGNDEYRFYQINIFLMSPITVIVSFFICYFLIKKITIKPIIIGTLIGFWLIKVIPMVIFSYKSYHYRSDENYIPNIFISNIIDHYIQLLPIVLVVLSHFLLKKYNNWLHISGFTLGATISFFTTYAIVLYMRLVSNSLTSYHYFDNKELMIVIIGTAIFSILGNIIGFKKFNQTQEN</sequence>